<sequence>MIGHAQYVDSQMAALHTDIAGHERVTSTHAVGDIADLRAVQSVLKVPMQDRRAVLHPVSEAGYMKLDAFLNAH</sequence>
<reference evidence="1" key="1">
    <citation type="journal article" date="2015" name="Nature">
        <title>Complex archaea that bridge the gap between prokaryotes and eukaryotes.</title>
        <authorList>
            <person name="Spang A."/>
            <person name="Saw J.H."/>
            <person name="Jorgensen S.L."/>
            <person name="Zaremba-Niedzwiedzka K."/>
            <person name="Martijn J."/>
            <person name="Lind A.E."/>
            <person name="van Eijk R."/>
            <person name="Schleper C."/>
            <person name="Guy L."/>
            <person name="Ettema T.J."/>
        </authorList>
    </citation>
    <scope>NUCLEOTIDE SEQUENCE</scope>
</reference>
<comment type="caution">
    <text evidence="1">The sequence shown here is derived from an EMBL/GenBank/DDBJ whole genome shotgun (WGS) entry which is preliminary data.</text>
</comment>
<dbReference type="AlphaFoldDB" id="A0A0F9G9T8"/>
<evidence type="ECO:0000313" key="1">
    <source>
        <dbReference type="EMBL" id="KKL59982.1"/>
    </source>
</evidence>
<dbReference type="EMBL" id="LAZR01029302">
    <property type="protein sequence ID" value="KKL59982.1"/>
    <property type="molecule type" value="Genomic_DNA"/>
</dbReference>
<name>A0A0F9G9T8_9ZZZZ</name>
<proteinExistence type="predicted"/>
<gene>
    <name evidence="1" type="ORF">LCGC14_2209870</name>
</gene>
<organism evidence="1">
    <name type="scientific">marine sediment metagenome</name>
    <dbReference type="NCBI Taxonomy" id="412755"/>
    <lineage>
        <taxon>unclassified sequences</taxon>
        <taxon>metagenomes</taxon>
        <taxon>ecological metagenomes</taxon>
    </lineage>
</organism>
<protein>
    <submittedName>
        <fullName evidence="1">Uncharacterized protein</fullName>
    </submittedName>
</protein>
<accession>A0A0F9G9T8</accession>
<feature type="non-terminal residue" evidence="1">
    <location>
        <position position="73"/>
    </location>
</feature>